<keyword evidence="3" id="KW-1185">Reference proteome</keyword>
<protein>
    <submittedName>
        <fullName evidence="2">Uncharacterized protein</fullName>
    </submittedName>
</protein>
<dbReference type="Proteomes" id="UP001290455">
    <property type="component" value="Unassembled WGS sequence"/>
</dbReference>
<sequence>MGRIFNISSFYLSIICFLLIMLVSTTSIKTRIIKWFDIHPLEILFYTSIGIFVSGLIGFTGVNNWASVLRGIFTLGFSLTTVVFLAYIIFV</sequence>
<keyword evidence="1" id="KW-0812">Transmembrane</keyword>
<evidence type="ECO:0000313" key="2">
    <source>
        <dbReference type="EMBL" id="MDZ5471597.1"/>
    </source>
</evidence>
<keyword evidence="1" id="KW-0472">Membrane</keyword>
<feature type="transmembrane region" description="Helical" evidence="1">
    <location>
        <begin position="6"/>
        <end position="23"/>
    </location>
</feature>
<keyword evidence="1" id="KW-1133">Transmembrane helix</keyword>
<evidence type="ECO:0000313" key="3">
    <source>
        <dbReference type="Proteomes" id="UP001290455"/>
    </source>
</evidence>
<proteinExistence type="predicted"/>
<dbReference type="RefSeq" id="WP_322445885.1">
    <property type="nucleotide sequence ID" value="NZ_JAXOFX010000003.1"/>
</dbReference>
<reference evidence="2 3" key="1">
    <citation type="submission" date="2023-11" db="EMBL/GenBank/DDBJ databases">
        <title>Bacillus jintuensis, isolated from a mudflat on the Beibu Gulf coast.</title>
        <authorList>
            <person name="Li M."/>
        </authorList>
    </citation>
    <scope>NUCLEOTIDE SEQUENCE [LARGE SCALE GENOMIC DNA]</scope>
    <source>
        <strain evidence="2 3">31A1R</strain>
    </source>
</reference>
<accession>A0ABU5IWT4</accession>
<feature type="transmembrane region" description="Helical" evidence="1">
    <location>
        <begin position="68"/>
        <end position="90"/>
    </location>
</feature>
<gene>
    <name evidence="2" type="ORF">SM124_07530</name>
</gene>
<evidence type="ECO:0000256" key="1">
    <source>
        <dbReference type="SAM" id="Phobius"/>
    </source>
</evidence>
<comment type="caution">
    <text evidence="2">The sequence shown here is derived from an EMBL/GenBank/DDBJ whole genome shotgun (WGS) entry which is preliminary data.</text>
</comment>
<organism evidence="2 3">
    <name type="scientific">Robertmurraya mangrovi</name>
    <dbReference type="NCBI Taxonomy" id="3098077"/>
    <lineage>
        <taxon>Bacteria</taxon>
        <taxon>Bacillati</taxon>
        <taxon>Bacillota</taxon>
        <taxon>Bacilli</taxon>
        <taxon>Bacillales</taxon>
        <taxon>Bacillaceae</taxon>
        <taxon>Robertmurraya</taxon>
    </lineage>
</organism>
<dbReference type="EMBL" id="JAXOFX010000003">
    <property type="protein sequence ID" value="MDZ5471597.1"/>
    <property type="molecule type" value="Genomic_DNA"/>
</dbReference>
<feature type="transmembrane region" description="Helical" evidence="1">
    <location>
        <begin position="43"/>
        <end position="62"/>
    </location>
</feature>
<name>A0ABU5IWT4_9BACI</name>